<feature type="transmembrane region" description="Helical" evidence="5">
    <location>
        <begin position="100"/>
        <end position="119"/>
    </location>
</feature>
<dbReference type="EMBL" id="MLAK01001148">
    <property type="protein sequence ID" value="OHS96873.1"/>
    <property type="molecule type" value="Genomic_DNA"/>
</dbReference>
<dbReference type="InterPro" id="IPR001841">
    <property type="entry name" value="Znf_RING"/>
</dbReference>
<comment type="caution">
    <text evidence="7">The sequence shown here is derived from an EMBL/GenBank/DDBJ whole genome shotgun (WGS) entry which is preliminary data.</text>
</comment>
<accession>A0A1J4JDZ2</accession>
<evidence type="ECO:0000256" key="1">
    <source>
        <dbReference type="ARBA" id="ARBA00022723"/>
    </source>
</evidence>
<evidence type="ECO:0000313" key="7">
    <source>
        <dbReference type="EMBL" id="OHS96873.1"/>
    </source>
</evidence>
<evidence type="ECO:0000256" key="5">
    <source>
        <dbReference type="SAM" id="Phobius"/>
    </source>
</evidence>
<dbReference type="PROSITE" id="PS00518">
    <property type="entry name" value="ZF_RING_1"/>
    <property type="match status" value="1"/>
</dbReference>
<gene>
    <name evidence="7" type="ORF">TRFO_01946</name>
</gene>
<keyword evidence="5" id="KW-0472">Membrane</keyword>
<feature type="domain" description="RING-type" evidence="6">
    <location>
        <begin position="315"/>
        <end position="354"/>
    </location>
</feature>
<dbReference type="InterPro" id="IPR047134">
    <property type="entry name" value="RNF4"/>
</dbReference>
<dbReference type="Pfam" id="PF00097">
    <property type="entry name" value="zf-C3HC4"/>
    <property type="match status" value="1"/>
</dbReference>
<feature type="transmembrane region" description="Helical" evidence="5">
    <location>
        <begin position="131"/>
        <end position="152"/>
    </location>
</feature>
<dbReference type="SUPFAM" id="SSF57850">
    <property type="entry name" value="RING/U-box"/>
    <property type="match status" value="1"/>
</dbReference>
<dbReference type="SMART" id="SM00184">
    <property type="entry name" value="RING"/>
    <property type="match status" value="1"/>
</dbReference>
<organism evidence="7 8">
    <name type="scientific">Tritrichomonas foetus</name>
    <dbReference type="NCBI Taxonomy" id="1144522"/>
    <lineage>
        <taxon>Eukaryota</taxon>
        <taxon>Metamonada</taxon>
        <taxon>Parabasalia</taxon>
        <taxon>Tritrichomonadida</taxon>
        <taxon>Tritrichomonadidae</taxon>
        <taxon>Tritrichomonas</taxon>
    </lineage>
</organism>
<dbReference type="OrthoDB" id="8062037at2759"/>
<evidence type="ECO:0000313" key="8">
    <source>
        <dbReference type="Proteomes" id="UP000179807"/>
    </source>
</evidence>
<protein>
    <recommendedName>
        <fullName evidence="6">RING-type domain-containing protein</fullName>
    </recommendedName>
</protein>
<dbReference type="Gene3D" id="3.30.40.10">
    <property type="entry name" value="Zinc/RING finger domain, C3HC4 (zinc finger)"/>
    <property type="match status" value="1"/>
</dbReference>
<evidence type="ECO:0000256" key="4">
    <source>
        <dbReference type="PROSITE-ProRule" id="PRU00175"/>
    </source>
</evidence>
<keyword evidence="3" id="KW-0862">Zinc</keyword>
<dbReference type="Proteomes" id="UP000179807">
    <property type="component" value="Unassembled WGS sequence"/>
</dbReference>
<keyword evidence="5" id="KW-0812">Transmembrane</keyword>
<dbReference type="InterPro" id="IPR013083">
    <property type="entry name" value="Znf_RING/FYVE/PHD"/>
</dbReference>
<keyword evidence="8" id="KW-1185">Reference proteome</keyword>
<keyword evidence="1" id="KW-0479">Metal-binding</keyword>
<evidence type="ECO:0000256" key="2">
    <source>
        <dbReference type="ARBA" id="ARBA00022771"/>
    </source>
</evidence>
<keyword evidence="2 4" id="KW-0863">Zinc-finger</keyword>
<dbReference type="RefSeq" id="XP_068350010.1">
    <property type="nucleotide sequence ID" value="XM_068490409.1"/>
</dbReference>
<dbReference type="PROSITE" id="PS50089">
    <property type="entry name" value="ZF_RING_2"/>
    <property type="match status" value="1"/>
</dbReference>
<dbReference type="GO" id="GO:0008270">
    <property type="term" value="F:zinc ion binding"/>
    <property type="evidence" value="ECO:0007669"/>
    <property type="project" value="UniProtKB-KW"/>
</dbReference>
<sequence length="379" mass="43498">MEQESHSLPRMSSQHVFTARIDQHTQEKMFGHPNINYNQPFPYYVSAILILMTHKLLEGRALALVSIVVVCDAVKKVEKAVFEKIFLEDDKKPNFFQSNIFLYSVSIVVSLSSIFTNFFPNNDYNFLDILLKSYFTSNLFFGLLNLIKTYLASQRRHLQKVKQGLFGIILKLALFVRQITLAPLWFGYFSSQAVLHSRIYLYFYIFFKICFNGFLLIDLWSTIADYAHNMNIKIIHINYEASTFSVCNHIADDEKKKKKGGQQTRAHSELMNSRYDSDPGCPCDENGEWKIEDSQESAKGEIEGEIQPKKIEEVCSICLTDPQDPVRLAECGHVFCSDCLFRWIKDHPSCPMCRASVAQAREVDGADGIIPMVVMLCPF</sequence>
<dbReference type="InterPro" id="IPR017907">
    <property type="entry name" value="Znf_RING_CS"/>
</dbReference>
<keyword evidence="5" id="KW-1133">Transmembrane helix</keyword>
<dbReference type="VEuPathDB" id="TrichDB:TRFO_01946"/>
<feature type="transmembrane region" description="Helical" evidence="5">
    <location>
        <begin position="199"/>
        <end position="220"/>
    </location>
</feature>
<dbReference type="PANTHER" id="PTHR23041">
    <property type="entry name" value="RING FINGER DOMAIN-CONTAINING"/>
    <property type="match status" value="1"/>
</dbReference>
<dbReference type="GeneID" id="94825113"/>
<dbReference type="InterPro" id="IPR018957">
    <property type="entry name" value="Znf_C3HC4_RING-type"/>
</dbReference>
<reference evidence="7" key="1">
    <citation type="submission" date="2016-10" db="EMBL/GenBank/DDBJ databases">
        <authorList>
            <person name="Benchimol M."/>
            <person name="Almeida L.G."/>
            <person name="Vasconcelos A.T."/>
            <person name="Perreira-Neves A."/>
            <person name="Rosa I.A."/>
            <person name="Tasca T."/>
            <person name="Bogo M.R."/>
            <person name="de Souza W."/>
        </authorList>
    </citation>
    <scope>NUCLEOTIDE SEQUENCE [LARGE SCALE GENOMIC DNA]</scope>
    <source>
        <strain evidence="7">K</strain>
    </source>
</reference>
<dbReference type="PANTHER" id="PTHR23041:SF78">
    <property type="entry name" value="E3 UBIQUITIN-PROTEIN LIGASE RNF4"/>
    <property type="match status" value="1"/>
</dbReference>
<evidence type="ECO:0000256" key="3">
    <source>
        <dbReference type="ARBA" id="ARBA00022833"/>
    </source>
</evidence>
<proteinExistence type="predicted"/>
<feature type="transmembrane region" description="Helical" evidence="5">
    <location>
        <begin position="164"/>
        <end position="187"/>
    </location>
</feature>
<evidence type="ECO:0000259" key="6">
    <source>
        <dbReference type="PROSITE" id="PS50089"/>
    </source>
</evidence>
<name>A0A1J4JDZ2_9EUKA</name>
<dbReference type="AlphaFoldDB" id="A0A1J4JDZ2"/>